<comment type="caution">
    <text evidence="1">The sequence shown here is derived from an EMBL/GenBank/DDBJ whole genome shotgun (WGS) entry which is preliminary data.</text>
</comment>
<dbReference type="EMBL" id="CAAALY010085589">
    <property type="protein sequence ID" value="VEL27198.1"/>
    <property type="molecule type" value="Genomic_DNA"/>
</dbReference>
<name>A0A3S5C0B8_9PLAT</name>
<evidence type="ECO:0000313" key="1">
    <source>
        <dbReference type="EMBL" id="VEL27198.1"/>
    </source>
</evidence>
<accession>A0A3S5C0B8</accession>
<protein>
    <submittedName>
        <fullName evidence="1">Uncharacterized protein</fullName>
    </submittedName>
</protein>
<reference evidence="1" key="1">
    <citation type="submission" date="2018-11" db="EMBL/GenBank/DDBJ databases">
        <authorList>
            <consortium name="Pathogen Informatics"/>
        </authorList>
    </citation>
    <scope>NUCLEOTIDE SEQUENCE</scope>
</reference>
<evidence type="ECO:0000313" key="2">
    <source>
        <dbReference type="Proteomes" id="UP000784294"/>
    </source>
</evidence>
<sequence>MAILPSKFVSSSEINDYLPANCPIYLFFRTYMPPRFQLARKLVNVGCDISQNDCDVICNIDYTSDERGCAENAVRRRDDAQPGASCHQVIDLKGGVYGTRAAQVLLDSIKGITVEMNRFRPRKAWMLHLVSLGSKHTCLNNRYESQDAVSSALVAFSFRCKKMV</sequence>
<dbReference type="Proteomes" id="UP000784294">
    <property type="component" value="Unassembled WGS sequence"/>
</dbReference>
<keyword evidence="2" id="KW-1185">Reference proteome</keyword>
<proteinExistence type="predicted"/>
<dbReference type="AlphaFoldDB" id="A0A3S5C0B8"/>
<organism evidence="1 2">
    <name type="scientific">Protopolystoma xenopodis</name>
    <dbReference type="NCBI Taxonomy" id="117903"/>
    <lineage>
        <taxon>Eukaryota</taxon>
        <taxon>Metazoa</taxon>
        <taxon>Spiralia</taxon>
        <taxon>Lophotrochozoa</taxon>
        <taxon>Platyhelminthes</taxon>
        <taxon>Monogenea</taxon>
        <taxon>Polyopisthocotylea</taxon>
        <taxon>Polystomatidea</taxon>
        <taxon>Polystomatidae</taxon>
        <taxon>Protopolystoma</taxon>
    </lineage>
</organism>
<gene>
    <name evidence="1" type="ORF">PXEA_LOCUS20638</name>
</gene>